<gene>
    <name evidence="10" type="primary">fluC</name>
    <name evidence="10" type="synonym">crcB</name>
    <name evidence="11" type="ORF">BTO28_14695</name>
</gene>
<name>A0A1V2A4Z9_9BACI</name>
<dbReference type="PANTHER" id="PTHR28259:SF1">
    <property type="entry name" value="FLUORIDE EXPORT PROTEIN 1-RELATED"/>
    <property type="match status" value="1"/>
</dbReference>
<dbReference type="STRING" id="1714355.BTO28_14695"/>
<feature type="binding site" evidence="10">
    <location>
        <position position="84"/>
    </location>
    <ligand>
        <name>Na(+)</name>
        <dbReference type="ChEBI" id="CHEBI:29101"/>
        <note>structural</note>
    </ligand>
</feature>
<protein>
    <recommendedName>
        <fullName evidence="10">Fluoride-specific ion channel FluC</fullName>
    </recommendedName>
</protein>
<dbReference type="GO" id="GO:0140114">
    <property type="term" value="P:cellular detoxification of fluoride"/>
    <property type="evidence" value="ECO:0007669"/>
    <property type="project" value="UniProtKB-UniRule"/>
</dbReference>
<evidence type="ECO:0000256" key="3">
    <source>
        <dbReference type="ARBA" id="ARBA00022692"/>
    </source>
</evidence>
<comment type="activity regulation">
    <text evidence="10">Na(+) is not transported, but it plays an essential structural role and its presence is essential for fluoride channel function.</text>
</comment>
<comment type="catalytic activity">
    <reaction evidence="8">
        <text>fluoride(in) = fluoride(out)</text>
        <dbReference type="Rhea" id="RHEA:76159"/>
        <dbReference type="ChEBI" id="CHEBI:17051"/>
    </reaction>
    <physiologicalReaction direction="left-to-right" evidence="8">
        <dbReference type="Rhea" id="RHEA:76160"/>
    </physiologicalReaction>
</comment>
<evidence type="ECO:0000256" key="2">
    <source>
        <dbReference type="ARBA" id="ARBA00022475"/>
    </source>
</evidence>
<evidence type="ECO:0000313" key="11">
    <source>
        <dbReference type="EMBL" id="OMP66036.1"/>
    </source>
</evidence>
<keyword evidence="10" id="KW-0406">Ion transport</keyword>
<dbReference type="GO" id="GO:0005886">
    <property type="term" value="C:plasma membrane"/>
    <property type="evidence" value="ECO:0007669"/>
    <property type="project" value="UniProtKB-SubCell"/>
</dbReference>
<dbReference type="HAMAP" id="MF_00454">
    <property type="entry name" value="FluC"/>
    <property type="match status" value="1"/>
</dbReference>
<comment type="caution">
    <text evidence="11">The sequence shown here is derived from an EMBL/GenBank/DDBJ whole genome shotgun (WGS) entry which is preliminary data.</text>
</comment>
<proteinExistence type="inferred from homology"/>
<keyword evidence="10" id="KW-0813">Transport</keyword>
<keyword evidence="6 10" id="KW-0407">Ion channel</keyword>
<evidence type="ECO:0000256" key="4">
    <source>
        <dbReference type="ARBA" id="ARBA00022989"/>
    </source>
</evidence>
<accession>A0A1V2A4Z9</accession>
<evidence type="ECO:0000256" key="7">
    <source>
        <dbReference type="ARBA" id="ARBA00035120"/>
    </source>
</evidence>
<keyword evidence="10" id="KW-0479">Metal-binding</keyword>
<keyword evidence="12" id="KW-1185">Reference proteome</keyword>
<dbReference type="Pfam" id="PF02537">
    <property type="entry name" value="CRCB"/>
    <property type="match status" value="1"/>
</dbReference>
<dbReference type="EMBL" id="MSFI01000026">
    <property type="protein sequence ID" value="OMP66036.1"/>
    <property type="molecule type" value="Genomic_DNA"/>
</dbReference>
<evidence type="ECO:0000256" key="9">
    <source>
        <dbReference type="ARBA" id="ARBA00049940"/>
    </source>
</evidence>
<evidence type="ECO:0000313" key="12">
    <source>
        <dbReference type="Proteomes" id="UP000188613"/>
    </source>
</evidence>
<keyword evidence="10" id="KW-0915">Sodium</keyword>
<comment type="similarity">
    <text evidence="7 10">Belongs to the fluoride channel Fluc/FEX (TC 1.A.43) family.</text>
</comment>
<dbReference type="GO" id="GO:0062054">
    <property type="term" value="F:fluoride channel activity"/>
    <property type="evidence" value="ECO:0007669"/>
    <property type="project" value="UniProtKB-UniRule"/>
</dbReference>
<reference evidence="11 12" key="1">
    <citation type="submission" date="2016-12" db="EMBL/GenBank/DDBJ databases">
        <title>Domibacillus sp. SAB 38T whole genome sequencing.</title>
        <authorList>
            <person name="Verma A."/>
            <person name="Ojha A.K."/>
            <person name="Krishnamurthi S."/>
        </authorList>
    </citation>
    <scope>NUCLEOTIDE SEQUENCE [LARGE SCALE GENOMIC DNA]</scope>
    <source>
        <strain evidence="11 12">SAB 38</strain>
    </source>
</reference>
<organism evidence="11 12">
    <name type="scientific">Domibacillus epiphyticus</name>
    <dbReference type="NCBI Taxonomy" id="1714355"/>
    <lineage>
        <taxon>Bacteria</taxon>
        <taxon>Bacillati</taxon>
        <taxon>Bacillota</taxon>
        <taxon>Bacilli</taxon>
        <taxon>Bacillales</taxon>
        <taxon>Bacillaceae</taxon>
        <taxon>Domibacillus</taxon>
    </lineage>
</organism>
<sequence>MNEKEGFFVNVYLLVGIGGFIGAMLRYGISVMTEMWWYGSFPAATLFANYAGCFLLPYVSCKMGSFVPTNVQKAITSGIIGSFTTFSAFSVETIALFESGKIAVGLLYLSLSITGGLLFVRLGEGRGNSK</sequence>
<keyword evidence="2 10" id="KW-1003">Cell membrane</keyword>
<dbReference type="InterPro" id="IPR003691">
    <property type="entry name" value="FluC"/>
</dbReference>
<keyword evidence="5 10" id="KW-0472">Membrane</keyword>
<feature type="transmembrane region" description="Helical" evidence="10">
    <location>
        <begin position="71"/>
        <end position="90"/>
    </location>
</feature>
<dbReference type="AlphaFoldDB" id="A0A1V2A4Z9"/>
<feature type="transmembrane region" description="Helical" evidence="10">
    <location>
        <begin position="102"/>
        <end position="120"/>
    </location>
</feature>
<evidence type="ECO:0000256" key="8">
    <source>
        <dbReference type="ARBA" id="ARBA00035585"/>
    </source>
</evidence>
<dbReference type="Proteomes" id="UP000188613">
    <property type="component" value="Unassembled WGS sequence"/>
</dbReference>
<evidence type="ECO:0000256" key="10">
    <source>
        <dbReference type="HAMAP-Rule" id="MF_00454"/>
    </source>
</evidence>
<feature type="transmembrane region" description="Helical" evidence="10">
    <location>
        <begin position="35"/>
        <end position="59"/>
    </location>
</feature>
<dbReference type="PANTHER" id="PTHR28259">
    <property type="entry name" value="FLUORIDE EXPORT PROTEIN 1-RELATED"/>
    <property type="match status" value="1"/>
</dbReference>
<evidence type="ECO:0000256" key="6">
    <source>
        <dbReference type="ARBA" id="ARBA00023303"/>
    </source>
</evidence>
<keyword evidence="3 10" id="KW-0812">Transmembrane</keyword>
<feature type="transmembrane region" description="Helical" evidence="10">
    <location>
        <begin position="7"/>
        <end position="29"/>
    </location>
</feature>
<dbReference type="GO" id="GO:0046872">
    <property type="term" value="F:metal ion binding"/>
    <property type="evidence" value="ECO:0007669"/>
    <property type="project" value="UniProtKB-KW"/>
</dbReference>
<keyword evidence="4 10" id="KW-1133">Transmembrane helix</keyword>
<comment type="function">
    <text evidence="9 10">Fluoride-specific ion channel. Important for reducing fluoride concentration in the cell, thus reducing its toxicity.</text>
</comment>
<comment type="subcellular location">
    <subcellularLocation>
        <location evidence="1 10">Cell membrane</location>
        <topology evidence="1 10">Multi-pass membrane protein</topology>
    </subcellularLocation>
</comment>
<evidence type="ECO:0000256" key="1">
    <source>
        <dbReference type="ARBA" id="ARBA00004651"/>
    </source>
</evidence>
<evidence type="ECO:0000256" key="5">
    <source>
        <dbReference type="ARBA" id="ARBA00023136"/>
    </source>
</evidence>
<feature type="binding site" evidence="10">
    <location>
        <position position="81"/>
    </location>
    <ligand>
        <name>Na(+)</name>
        <dbReference type="ChEBI" id="CHEBI:29101"/>
        <note>structural</note>
    </ligand>
</feature>